<comment type="subcellular location">
    <subcellularLocation>
        <location evidence="1">Nucleus</location>
    </subcellularLocation>
</comment>
<evidence type="ECO:0000256" key="7">
    <source>
        <dbReference type="ARBA" id="ARBA00023242"/>
    </source>
</evidence>
<dbReference type="InterPro" id="IPR011146">
    <property type="entry name" value="HIT-like"/>
</dbReference>
<dbReference type="PROSITE" id="PS51084">
    <property type="entry name" value="HIT_2"/>
    <property type="match status" value="1"/>
</dbReference>
<dbReference type="GO" id="GO:0003697">
    <property type="term" value="F:single-stranded DNA binding"/>
    <property type="evidence" value="ECO:0007669"/>
    <property type="project" value="TreeGrafter"/>
</dbReference>
<dbReference type="GO" id="GO:0003725">
    <property type="term" value="F:double-stranded RNA binding"/>
    <property type="evidence" value="ECO:0007669"/>
    <property type="project" value="TreeGrafter"/>
</dbReference>
<evidence type="ECO:0000256" key="5">
    <source>
        <dbReference type="ARBA" id="ARBA00023125"/>
    </source>
</evidence>
<gene>
    <name evidence="10" type="ORF">PYX00_005323</name>
</gene>
<dbReference type="Gene3D" id="3.30.428.10">
    <property type="entry name" value="HIT-like"/>
    <property type="match status" value="1"/>
</dbReference>
<evidence type="ECO:0000259" key="9">
    <source>
        <dbReference type="PROSITE" id="PS51084"/>
    </source>
</evidence>
<dbReference type="GO" id="GO:0033699">
    <property type="term" value="F:DNA 5'-adenosine monophosphate hydrolase activity"/>
    <property type="evidence" value="ECO:0007669"/>
    <property type="project" value="TreeGrafter"/>
</dbReference>
<dbReference type="FunFam" id="3.30.428.10:FF:000004">
    <property type="entry name" value="aprataxin isoform X2"/>
    <property type="match status" value="1"/>
</dbReference>
<keyword evidence="4" id="KW-0862">Zinc</keyword>
<dbReference type="SUPFAM" id="SSF54197">
    <property type="entry name" value="HIT-like"/>
    <property type="match status" value="1"/>
</dbReference>
<dbReference type="InterPro" id="IPR036265">
    <property type="entry name" value="HIT-like_sf"/>
</dbReference>
<name>A0AAW2HS56_9NEOP</name>
<dbReference type="InterPro" id="IPR032566">
    <property type="entry name" value="Znf-C2HE"/>
</dbReference>
<keyword evidence="6" id="KW-0234">DNA repair</keyword>
<dbReference type="GO" id="GO:0000012">
    <property type="term" value="P:single strand break repair"/>
    <property type="evidence" value="ECO:0007669"/>
    <property type="project" value="TreeGrafter"/>
</dbReference>
<keyword evidence="5" id="KW-0238">DNA-binding</keyword>
<dbReference type="GO" id="GO:0005634">
    <property type="term" value="C:nucleus"/>
    <property type="evidence" value="ECO:0007669"/>
    <property type="project" value="UniProtKB-SubCell"/>
</dbReference>
<organism evidence="10">
    <name type="scientific">Menopon gallinae</name>
    <name type="common">poultry shaft louse</name>
    <dbReference type="NCBI Taxonomy" id="328185"/>
    <lineage>
        <taxon>Eukaryota</taxon>
        <taxon>Metazoa</taxon>
        <taxon>Ecdysozoa</taxon>
        <taxon>Arthropoda</taxon>
        <taxon>Hexapoda</taxon>
        <taxon>Insecta</taxon>
        <taxon>Pterygota</taxon>
        <taxon>Neoptera</taxon>
        <taxon>Paraneoptera</taxon>
        <taxon>Psocodea</taxon>
        <taxon>Troctomorpha</taxon>
        <taxon>Phthiraptera</taxon>
        <taxon>Amblycera</taxon>
        <taxon>Menoponidae</taxon>
        <taxon>Menopon</taxon>
    </lineage>
</organism>
<dbReference type="GO" id="GO:0030983">
    <property type="term" value="F:mismatched DNA binding"/>
    <property type="evidence" value="ECO:0007669"/>
    <property type="project" value="TreeGrafter"/>
</dbReference>
<evidence type="ECO:0000256" key="4">
    <source>
        <dbReference type="ARBA" id="ARBA00022833"/>
    </source>
</evidence>
<accession>A0AAW2HS56</accession>
<evidence type="ECO:0000256" key="2">
    <source>
        <dbReference type="ARBA" id="ARBA00022723"/>
    </source>
</evidence>
<feature type="domain" description="HIT" evidence="9">
    <location>
        <begin position="15"/>
        <end position="117"/>
    </location>
</feature>
<dbReference type="AlphaFoldDB" id="A0AAW2HS56"/>
<proteinExistence type="predicted"/>
<protein>
    <recommendedName>
        <fullName evidence="9">HIT domain-containing protein</fullName>
    </recommendedName>
</protein>
<dbReference type="EMBL" id="JARGDH010000003">
    <property type="protein sequence ID" value="KAL0272287.1"/>
    <property type="molecule type" value="Genomic_DNA"/>
</dbReference>
<dbReference type="PANTHER" id="PTHR12486">
    <property type="entry name" value="APRATAXIN-RELATED"/>
    <property type="match status" value="1"/>
</dbReference>
<comment type="caution">
    <text evidence="8">Lacks conserved residue(s) required for the propagation of feature annotation.</text>
</comment>
<evidence type="ECO:0000256" key="3">
    <source>
        <dbReference type="ARBA" id="ARBA00022763"/>
    </source>
</evidence>
<evidence type="ECO:0000256" key="8">
    <source>
        <dbReference type="PROSITE-ProRule" id="PRU00464"/>
    </source>
</evidence>
<comment type="caution">
    <text evidence="10">The sequence shown here is derived from an EMBL/GenBank/DDBJ whole genome shotgun (WGS) entry which is preliminary data.</text>
</comment>
<keyword evidence="3" id="KW-0227">DNA damage</keyword>
<dbReference type="PANTHER" id="PTHR12486:SF4">
    <property type="entry name" value="APRATAXIN"/>
    <property type="match status" value="1"/>
</dbReference>
<dbReference type="Pfam" id="PF11969">
    <property type="entry name" value="DcpS_C"/>
    <property type="match status" value="1"/>
</dbReference>
<sequence>MSGKSKVTKTSNHWSHGLIKSLENPDLKVYEDELVTVIKDVYPKATFHYLVCPKADIKSLKDIKQAHLSLLQHMTEVGEKIAEKHEGNKFLIGYHAIPSMIRLHLHVISDDFNSPSLKSKKHWNSFNTDFFISSESLISQLESGKIKQMSSLKAKELLNMDLKCHKCDYKPKNMPDLKKHILKHL</sequence>
<dbReference type="Pfam" id="PF16278">
    <property type="entry name" value="zf-C2HE"/>
    <property type="match status" value="1"/>
</dbReference>
<keyword evidence="7" id="KW-0539">Nucleus</keyword>
<evidence type="ECO:0000256" key="1">
    <source>
        <dbReference type="ARBA" id="ARBA00004123"/>
    </source>
</evidence>
<evidence type="ECO:0000256" key="6">
    <source>
        <dbReference type="ARBA" id="ARBA00023204"/>
    </source>
</evidence>
<keyword evidence="2" id="KW-0479">Metal-binding</keyword>
<dbReference type="GO" id="GO:0046872">
    <property type="term" value="F:metal ion binding"/>
    <property type="evidence" value="ECO:0007669"/>
    <property type="project" value="UniProtKB-KW"/>
</dbReference>
<dbReference type="GO" id="GO:1990165">
    <property type="term" value="F:single-strand break-containing DNA binding"/>
    <property type="evidence" value="ECO:0007669"/>
    <property type="project" value="TreeGrafter"/>
</dbReference>
<evidence type="ECO:0000313" key="10">
    <source>
        <dbReference type="EMBL" id="KAL0272287.1"/>
    </source>
</evidence>
<reference evidence="10" key="1">
    <citation type="journal article" date="2024" name="Gigascience">
        <title>Chromosome-level genome of the poultry shaft louse Menopon gallinae provides insight into the host-switching and adaptive evolution of parasitic lice.</title>
        <authorList>
            <person name="Xu Y."/>
            <person name="Ma L."/>
            <person name="Liu S."/>
            <person name="Liang Y."/>
            <person name="Liu Q."/>
            <person name="He Z."/>
            <person name="Tian L."/>
            <person name="Duan Y."/>
            <person name="Cai W."/>
            <person name="Li H."/>
            <person name="Song F."/>
        </authorList>
    </citation>
    <scope>NUCLEOTIDE SEQUENCE</scope>
    <source>
        <strain evidence="10">Cailab_2023a</strain>
    </source>
</reference>